<dbReference type="InterPro" id="IPR018551">
    <property type="entry name" value="DUF2007"/>
</dbReference>
<keyword evidence="3" id="KW-0862">Zinc</keyword>
<dbReference type="InterPro" id="IPR001876">
    <property type="entry name" value="Znf_RanBP2"/>
</dbReference>
<proteinExistence type="predicted"/>
<protein>
    <submittedName>
        <fullName evidence="5">DUF2007 domain-containing protein</fullName>
    </submittedName>
</protein>
<keyword evidence="2" id="KW-0863">Zinc-finger</keyword>
<name>A0AAU8BKD5_9VIBR</name>
<keyword evidence="1" id="KW-0479">Metal-binding</keyword>
<dbReference type="GO" id="GO:0008270">
    <property type="term" value="F:zinc ion binding"/>
    <property type="evidence" value="ECO:0007669"/>
    <property type="project" value="UniProtKB-KW"/>
</dbReference>
<dbReference type="KEGG" id="vck:PG915_06215"/>
<evidence type="ECO:0000313" key="5">
    <source>
        <dbReference type="EMBL" id="XCD17119.1"/>
    </source>
</evidence>
<dbReference type="PROSITE" id="PS50199">
    <property type="entry name" value="ZF_RANBP2_2"/>
    <property type="match status" value="1"/>
</dbReference>
<evidence type="ECO:0000259" key="4">
    <source>
        <dbReference type="PROSITE" id="PS50199"/>
    </source>
</evidence>
<reference evidence="5" key="1">
    <citation type="submission" date="2023-01" db="EMBL/GenBank/DDBJ databases">
        <title>Vibrio sp. CB1-14 genome sequencing.</title>
        <authorList>
            <person name="Otstavnykh N."/>
            <person name="Isaeva M."/>
            <person name="Meleshko D."/>
        </authorList>
    </citation>
    <scope>NUCLEOTIDE SEQUENCE</scope>
    <source>
        <strain evidence="5">CB1-14</strain>
    </source>
</reference>
<evidence type="ECO:0000256" key="1">
    <source>
        <dbReference type="ARBA" id="ARBA00022723"/>
    </source>
</evidence>
<feature type="domain" description="RanBP2-type" evidence="4">
    <location>
        <begin position="76"/>
        <end position="105"/>
    </location>
</feature>
<evidence type="ECO:0000256" key="3">
    <source>
        <dbReference type="ARBA" id="ARBA00022833"/>
    </source>
</evidence>
<dbReference type="RefSeq" id="WP_353498330.1">
    <property type="nucleotide sequence ID" value="NZ_CP115920.1"/>
</dbReference>
<gene>
    <name evidence="5" type="ORF">PG915_06215</name>
</gene>
<dbReference type="Pfam" id="PF09413">
    <property type="entry name" value="DUF2007"/>
    <property type="match status" value="1"/>
</dbReference>
<dbReference type="AlphaFoldDB" id="A0AAU8BKD5"/>
<sequence length="110" mass="12672">MKIFIGNNPPETHIVQQQLASEGIHCEVRGEGVFGLRGEVPFDESSLPYVWLFDTEQSMMAKAIIKQWQLKTQYANHADWHCFACNELNEGQFEVCWNCQTPKQVKMPLT</sequence>
<accession>A0AAU8BKD5</accession>
<organism evidence="5">
    <name type="scientific">Vibrio chaetopteri</name>
    <dbReference type="NCBI Taxonomy" id="3016528"/>
    <lineage>
        <taxon>Bacteria</taxon>
        <taxon>Pseudomonadati</taxon>
        <taxon>Pseudomonadota</taxon>
        <taxon>Gammaproteobacteria</taxon>
        <taxon>Vibrionales</taxon>
        <taxon>Vibrionaceae</taxon>
        <taxon>Vibrio</taxon>
    </lineage>
</organism>
<dbReference type="EMBL" id="CP115920">
    <property type="protein sequence ID" value="XCD17119.1"/>
    <property type="molecule type" value="Genomic_DNA"/>
</dbReference>
<evidence type="ECO:0000256" key="2">
    <source>
        <dbReference type="ARBA" id="ARBA00022771"/>
    </source>
</evidence>
<dbReference type="PROSITE" id="PS01358">
    <property type="entry name" value="ZF_RANBP2_1"/>
    <property type="match status" value="1"/>
</dbReference>